<dbReference type="SUPFAM" id="SSF46785">
    <property type="entry name" value="Winged helix' DNA-binding domain"/>
    <property type="match status" value="1"/>
</dbReference>
<dbReference type="Gene3D" id="1.10.10.10">
    <property type="entry name" value="Winged helix-like DNA-binding domain superfamily/Winged helix DNA-binding domain"/>
    <property type="match status" value="1"/>
</dbReference>
<dbReference type="PROSITE" id="PS50956">
    <property type="entry name" value="HTH_ASNC_2"/>
    <property type="match status" value="1"/>
</dbReference>
<dbReference type="InterPro" id="IPR019887">
    <property type="entry name" value="Tscrpt_reg_AsnC/Lrp_C"/>
</dbReference>
<evidence type="ECO:0000256" key="1">
    <source>
        <dbReference type="ARBA" id="ARBA00023015"/>
    </source>
</evidence>
<keyword evidence="3" id="KW-0804">Transcription</keyword>
<keyword evidence="2" id="KW-0238">DNA-binding</keyword>
<accession>A0A1L5F4U0</accession>
<keyword evidence="1" id="KW-0805">Transcription regulation</keyword>
<dbReference type="SMART" id="SM00344">
    <property type="entry name" value="HTH_ASNC"/>
    <property type="match status" value="1"/>
</dbReference>
<dbReference type="SUPFAM" id="SSF54909">
    <property type="entry name" value="Dimeric alpha+beta barrel"/>
    <property type="match status" value="1"/>
</dbReference>
<dbReference type="GO" id="GO:0043565">
    <property type="term" value="F:sequence-specific DNA binding"/>
    <property type="evidence" value="ECO:0007669"/>
    <property type="project" value="InterPro"/>
</dbReference>
<dbReference type="Pfam" id="PF01037">
    <property type="entry name" value="AsnC_trans_reg"/>
    <property type="match status" value="1"/>
</dbReference>
<feature type="domain" description="HTH asnC-type" evidence="4">
    <location>
        <begin position="1"/>
        <end position="62"/>
    </location>
</feature>
<dbReference type="PANTHER" id="PTHR30154">
    <property type="entry name" value="LEUCINE-RESPONSIVE REGULATORY PROTEIN"/>
    <property type="match status" value="1"/>
</dbReference>
<protein>
    <submittedName>
        <fullName evidence="5">Transcriptional regulator</fullName>
    </submittedName>
</protein>
<dbReference type="InterPro" id="IPR011991">
    <property type="entry name" value="ArsR-like_HTH"/>
</dbReference>
<gene>
    <name evidence="5" type="ORF">BS101_04465</name>
</gene>
<proteinExistence type="predicted"/>
<dbReference type="GO" id="GO:0043200">
    <property type="term" value="P:response to amino acid"/>
    <property type="evidence" value="ECO:0007669"/>
    <property type="project" value="TreeGrafter"/>
</dbReference>
<dbReference type="InterPro" id="IPR019888">
    <property type="entry name" value="Tscrpt_reg_AsnC-like"/>
</dbReference>
<reference evidence="5 6" key="1">
    <citation type="submission" date="2016-12" db="EMBL/GenBank/DDBJ databases">
        <title>Complete genome sequence of Clostridium kluyveri JZZ isolated from the pit mud of a Chinese flavor liquor-making factory.</title>
        <authorList>
            <person name="Wang Y."/>
        </authorList>
    </citation>
    <scope>NUCLEOTIDE SEQUENCE [LARGE SCALE GENOMIC DNA]</scope>
    <source>
        <strain evidence="5 6">JZZ</strain>
    </source>
</reference>
<sequence length="151" mass="17248">MDNIDIKILKLLQENARISISEMSGKINLSIPAVSDRLKKLDASSLIKKYTIIINNKKFNKNLMVIMFVSLENPTFIDKFIEIIQGENEIVECHYLAGEFDYALKIITENTETLEKVLNKIKCIKGVQKTKTIVTLSTIKNNYSIIPDQIK</sequence>
<dbReference type="PRINTS" id="PR00033">
    <property type="entry name" value="HTHASNC"/>
</dbReference>
<dbReference type="InterPro" id="IPR036390">
    <property type="entry name" value="WH_DNA-bd_sf"/>
</dbReference>
<dbReference type="GO" id="GO:0005829">
    <property type="term" value="C:cytosol"/>
    <property type="evidence" value="ECO:0007669"/>
    <property type="project" value="TreeGrafter"/>
</dbReference>
<dbReference type="EMBL" id="CP018335">
    <property type="protein sequence ID" value="APM38038.1"/>
    <property type="molecule type" value="Genomic_DNA"/>
</dbReference>
<dbReference type="Gene3D" id="3.30.70.920">
    <property type="match status" value="1"/>
</dbReference>
<evidence type="ECO:0000259" key="4">
    <source>
        <dbReference type="PROSITE" id="PS50956"/>
    </source>
</evidence>
<dbReference type="PANTHER" id="PTHR30154:SF34">
    <property type="entry name" value="TRANSCRIPTIONAL REGULATOR AZLB"/>
    <property type="match status" value="1"/>
</dbReference>
<dbReference type="Pfam" id="PF13404">
    <property type="entry name" value="HTH_AsnC-type"/>
    <property type="match status" value="1"/>
</dbReference>
<dbReference type="OMA" id="STTPCWK"/>
<dbReference type="RefSeq" id="WP_011989228.1">
    <property type="nucleotide sequence ID" value="NZ_CP018335.1"/>
</dbReference>
<dbReference type="OrthoDB" id="66249at2"/>
<dbReference type="Proteomes" id="UP000184604">
    <property type="component" value="Chromosome"/>
</dbReference>
<dbReference type="InterPro" id="IPR036388">
    <property type="entry name" value="WH-like_DNA-bd_sf"/>
</dbReference>
<dbReference type="InterPro" id="IPR000485">
    <property type="entry name" value="AsnC-type_HTH_dom"/>
</dbReference>
<evidence type="ECO:0000256" key="3">
    <source>
        <dbReference type="ARBA" id="ARBA00023163"/>
    </source>
</evidence>
<evidence type="ECO:0000256" key="2">
    <source>
        <dbReference type="ARBA" id="ARBA00023125"/>
    </source>
</evidence>
<evidence type="ECO:0000313" key="6">
    <source>
        <dbReference type="Proteomes" id="UP000184604"/>
    </source>
</evidence>
<organism evidence="5 6">
    <name type="scientific">Clostridium kluyveri</name>
    <dbReference type="NCBI Taxonomy" id="1534"/>
    <lineage>
        <taxon>Bacteria</taxon>
        <taxon>Bacillati</taxon>
        <taxon>Bacillota</taxon>
        <taxon>Clostridia</taxon>
        <taxon>Eubacteriales</taxon>
        <taxon>Clostridiaceae</taxon>
        <taxon>Clostridium</taxon>
    </lineage>
</organism>
<dbReference type="AlphaFoldDB" id="A0A1L5F4U0"/>
<name>A0A1L5F4U0_CLOKL</name>
<evidence type="ECO:0000313" key="5">
    <source>
        <dbReference type="EMBL" id="APM38038.1"/>
    </source>
</evidence>
<dbReference type="InterPro" id="IPR011008">
    <property type="entry name" value="Dimeric_a/b-barrel"/>
</dbReference>
<dbReference type="CDD" id="cd00090">
    <property type="entry name" value="HTH_ARSR"/>
    <property type="match status" value="1"/>
</dbReference>